<keyword evidence="2" id="KW-1185">Reference proteome</keyword>
<organism evidence="1 2">
    <name type="scientific">Clostridium tagluense</name>
    <dbReference type="NCBI Taxonomy" id="360422"/>
    <lineage>
        <taxon>Bacteria</taxon>
        <taxon>Bacillati</taxon>
        <taxon>Bacillota</taxon>
        <taxon>Clostridia</taxon>
        <taxon>Eubacteriales</taxon>
        <taxon>Clostridiaceae</taxon>
        <taxon>Clostridium</taxon>
    </lineage>
</organism>
<dbReference type="AlphaFoldDB" id="A0A401UUS1"/>
<dbReference type="RefSeq" id="WP_185732972.1">
    <property type="nucleotide sequence ID" value="NZ_BHYK01000107.1"/>
</dbReference>
<evidence type="ECO:0000313" key="1">
    <source>
        <dbReference type="EMBL" id="GCD13302.1"/>
    </source>
</evidence>
<dbReference type="EMBL" id="BHYK01000107">
    <property type="protein sequence ID" value="GCD13302.1"/>
    <property type="molecule type" value="Genomic_DNA"/>
</dbReference>
<protein>
    <submittedName>
        <fullName evidence="1">Uncharacterized protein</fullName>
    </submittedName>
</protein>
<reference evidence="1 2" key="1">
    <citation type="submission" date="2018-11" db="EMBL/GenBank/DDBJ databases">
        <title>Genome sequencing and assembly of Clostridium tagluense strain A121.</title>
        <authorList>
            <person name="Murakami T."/>
            <person name="Segawa T."/>
            <person name="Shcherbakova V.A."/>
            <person name="Mori H."/>
            <person name="Yoshimura Y."/>
        </authorList>
    </citation>
    <scope>NUCLEOTIDE SEQUENCE [LARGE SCALE GENOMIC DNA]</scope>
    <source>
        <strain evidence="1 2">A121</strain>
    </source>
</reference>
<name>A0A401UUS1_9CLOT</name>
<gene>
    <name evidence="1" type="ORF">Ctaglu_49250</name>
</gene>
<accession>A0A401UUS1</accession>
<sequence length="55" mass="6389">MKIKDILIESDSSSYIKLVSIKSEKKSEKLSECDIKELMSHSCYRRHKGAMKQVK</sequence>
<evidence type="ECO:0000313" key="2">
    <source>
        <dbReference type="Proteomes" id="UP000287872"/>
    </source>
</evidence>
<dbReference type="Proteomes" id="UP000287872">
    <property type="component" value="Unassembled WGS sequence"/>
</dbReference>
<proteinExistence type="predicted"/>
<comment type="caution">
    <text evidence="1">The sequence shown here is derived from an EMBL/GenBank/DDBJ whole genome shotgun (WGS) entry which is preliminary data.</text>
</comment>